<gene>
    <name evidence="2" type="ORF">ACH5RR_008497</name>
</gene>
<name>A0ABD3ABI9_9GENT</name>
<sequence length="169" mass="18750">MTNDSGKLTSLVMYNGPNKICVGNGELLDISCICSTTLNVKQKQLSLSNVLVVLNMKHNLLSTSQLTLDRPYKFEFSYDGFLIKDRNTEAMIAKGVVENYSMPSLDDNVTSSLLPKNSSIPSLRLEDKPNSTIPLDENIMDRLEVEIPNIFTPLPSESVTSFLSEPHPL</sequence>
<feature type="domain" description="Retrovirus-related Pol polyprotein from transposon TNT 1-94-like beta-barrel" evidence="1">
    <location>
        <begin position="1"/>
        <end position="67"/>
    </location>
</feature>
<keyword evidence="3" id="KW-1185">Reference proteome</keyword>
<proteinExistence type="predicted"/>
<dbReference type="AlphaFoldDB" id="A0ABD3ABI9"/>
<evidence type="ECO:0000313" key="2">
    <source>
        <dbReference type="EMBL" id="KAL3529175.1"/>
    </source>
</evidence>
<reference evidence="2 3" key="1">
    <citation type="submission" date="2024-11" db="EMBL/GenBank/DDBJ databases">
        <title>A near-complete genome assembly of Cinchona calisaya.</title>
        <authorList>
            <person name="Lian D.C."/>
            <person name="Zhao X.W."/>
            <person name="Wei L."/>
        </authorList>
    </citation>
    <scope>NUCLEOTIDE SEQUENCE [LARGE SCALE GENOMIC DNA]</scope>
    <source>
        <tissue evidence="2">Nenye</tissue>
    </source>
</reference>
<dbReference type="Pfam" id="PF22936">
    <property type="entry name" value="Pol_BBD"/>
    <property type="match status" value="1"/>
</dbReference>
<accession>A0ABD3ABI9</accession>
<comment type="caution">
    <text evidence="2">The sequence shown here is derived from an EMBL/GenBank/DDBJ whole genome shotgun (WGS) entry which is preliminary data.</text>
</comment>
<dbReference type="Proteomes" id="UP001630127">
    <property type="component" value="Unassembled WGS sequence"/>
</dbReference>
<evidence type="ECO:0000259" key="1">
    <source>
        <dbReference type="Pfam" id="PF22936"/>
    </source>
</evidence>
<organism evidence="2 3">
    <name type="scientific">Cinchona calisaya</name>
    <dbReference type="NCBI Taxonomy" id="153742"/>
    <lineage>
        <taxon>Eukaryota</taxon>
        <taxon>Viridiplantae</taxon>
        <taxon>Streptophyta</taxon>
        <taxon>Embryophyta</taxon>
        <taxon>Tracheophyta</taxon>
        <taxon>Spermatophyta</taxon>
        <taxon>Magnoliopsida</taxon>
        <taxon>eudicotyledons</taxon>
        <taxon>Gunneridae</taxon>
        <taxon>Pentapetalae</taxon>
        <taxon>asterids</taxon>
        <taxon>lamiids</taxon>
        <taxon>Gentianales</taxon>
        <taxon>Rubiaceae</taxon>
        <taxon>Cinchonoideae</taxon>
        <taxon>Cinchoneae</taxon>
        <taxon>Cinchona</taxon>
    </lineage>
</organism>
<dbReference type="InterPro" id="IPR054722">
    <property type="entry name" value="PolX-like_BBD"/>
</dbReference>
<protein>
    <recommendedName>
        <fullName evidence="1">Retrovirus-related Pol polyprotein from transposon TNT 1-94-like beta-barrel domain-containing protein</fullName>
    </recommendedName>
</protein>
<dbReference type="EMBL" id="JBJUIK010000004">
    <property type="protein sequence ID" value="KAL3529175.1"/>
    <property type="molecule type" value="Genomic_DNA"/>
</dbReference>
<evidence type="ECO:0000313" key="3">
    <source>
        <dbReference type="Proteomes" id="UP001630127"/>
    </source>
</evidence>